<sequence length="76" mass="8125">MTQERAAAKIPIVTSTDGHPYIPAEAAIALLRAIAQSCRNLADDPDCDLLGAAAAIDSEADYLDIRAIERTTIRTE</sequence>
<reference evidence="1 4" key="1">
    <citation type="submission" date="2013-05" db="EMBL/GenBank/DDBJ databases">
        <title>Genome Sequence of Streptomyces fradiae.</title>
        <authorList>
            <person name="Kirby R."/>
        </authorList>
    </citation>
    <scope>NUCLEOTIDE SEQUENCE [LARGE SCALE GENOMIC DNA]</scope>
    <source>
        <strain evidence="1 4">ATCC 10745</strain>
    </source>
</reference>
<protein>
    <submittedName>
        <fullName evidence="2">Uncharacterized protein</fullName>
    </submittedName>
</protein>
<proteinExistence type="predicted"/>
<dbReference type="EMBL" id="ASYR01000048">
    <property type="protein sequence ID" value="KAF0646741.1"/>
    <property type="molecule type" value="Genomic_DNA"/>
</dbReference>
<dbReference type="RefSeq" id="WP_031129186.1">
    <property type="nucleotide sequence ID" value="NZ_ASYR01000048.1"/>
</dbReference>
<organism evidence="2 3">
    <name type="scientific">Streptomyces fradiae ATCC 10745 = DSM 40063</name>
    <dbReference type="NCBI Taxonomy" id="1319510"/>
    <lineage>
        <taxon>Bacteria</taxon>
        <taxon>Bacillati</taxon>
        <taxon>Actinomycetota</taxon>
        <taxon>Actinomycetes</taxon>
        <taxon>Kitasatosporales</taxon>
        <taxon>Streptomycetaceae</taxon>
        <taxon>Streptomyces</taxon>
    </lineage>
</organism>
<reference evidence="2 3" key="2">
    <citation type="submission" date="2016-09" db="EMBL/GenBank/DDBJ databases">
        <title>Streptomyces fradiae DSM40063, a candidate organism with high potential of specific P450 cytochromes.</title>
        <authorList>
            <person name="Grumaz C."/>
            <person name="Vainshtein Y."/>
            <person name="Kirstahler P."/>
            <person name="Sohn K."/>
        </authorList>
    </citation>
    <scope>NUCLEOTIDE SEQUENCE [LARGE SCALE GENOMIC DNA]</scope>
    <source>
        <strain evidence="2 3">DSM 40063</strain>
    </source>
</reference>
<evidence type="ECO:0000313" key="4">
    <source>
        <dbReference type="Proteomes" id="UP000731519"/>
    </source>
</evidence>
<name>A0A1Y2NTI9_STRFR</name>
<gene>
    <name evidence="2" type="ORF">BG846_03798</name>
    <name evidence="1" type="ORF">K701_27560</name>
</gene>
<keyword evidence="4" id="KW-1185">Reference proteome</keyword>
<dbReference type="Proteomes" id="UP000194318">
    <property type="component" value="Unassembled WGS sequence"/>
</dbReference>
<dbReference type="GeneID" id="91402611"/>
<dbReference type="Proteomes" id="UP000731519">
    <property type="component" value="Unassembled WGS sequence"/>
</dbReference>
<accession>A0A1Y2NTI9</accession>
<evidence type="ECO:0000313" key="2">
    <source>
        <dbReference type="EMBL" id="OSY50630.1"/>
    </source>
</evidence>
<dbReference type="EMBL" id="MIFZ01000278">
    <property type="protein sequence ID" value="OSY50630.1"/>
    <property type="molecule type" value="Genomic_DNA"/>
</dbReference>
<evidence type="ECO:0000313" key="3">
    <source>
        <dbReference type="Proteomes" id="UP000194318"/>
    </source>
</evidence>
<comment type="caution">
    <text evidence="2">The sequence shown here is derived from an EMBL/GenBank/DDBJ whole genome shotgun (WGS) entry which is preliminary data.</text>
</comment>
<evidence type="ECO:0000313" key="1">
    <source>
        <dbReference type="EMBL" id="KAF0646741.1"/>
    </source>
</evidence>
<dbReference type="AlphaFoldDB" id="A0A1Y2NTI9"/>